<reference evidence="1 2" key="1">
    <citation type="submission" date="2018-05" db="EMBL/GenBank/DDBJ databases">
        <title>Spiribacter halobius sp. nov., a moderately halophilic bacterium isolated from marine solar saltern.</title>
        <authorList>
            <person name="Zheng W.-S."/>
            <person name="Lu D.-C."/>
            <person name="Du Z.-J."/>
        </authorList>
    </citation>
    <scope>NUCLEOTIDE SEQUENCE [LARGE SCALE GENOMIC DNA]</scope>
    <source>
        <strain evidence="1 2">E85</strain>
    </source>
</reference>
<dbReference type="SUPFAM" id="SSF53474">
    <property type="entry name" value="alpha/beta-Hydrolases"/>
    <property type="match status" value="1"/>
</dbReference>
<protein>
    <recommendedName>
        <fullName evidence="3">Alpha/beta hydrolase</fullName>
    </recommendedName>
</protein>
<evidence type="ECO:0000313" key="1">
    <source>
        <dbReference type="EMBL" id="PWG61449.1"/>
    </source>
</evidence>
<dbReference type="InterPro" id="IPR029058">
    <property type="entry name" value="AB_hydrolase_fold"/>
</dbReference>
<dbReference type="EMBL" id="QFFI01000034">
    <property type="protein sequence ID" value="PWG61449.1"/>
    <property type="molecule type" value="Genomic_DNA"/>
</dbReference>
<keyword evidence="2" id="KW-1185">Reference proteome</keyword>
<evidence type="ECO:0000313" key="2">
    <source>
        <dbReference type="Proteomes" id="UP000245474"/>
    </source>
</evidence>
<evidence type="ECO:0008006" key="3">
    <source>
        <dbReference type="Google" id="ProtNLM"/>
    </source>
</evidence>
<gene>
    <name evidence="1" type="ORF">DEM34_16250</name>
</gene>
<dbReference type="Proteomes" id="UP000245474">
    <property type="component" value="Unassembled WGS sequence"/>
</dbReference>
<accession>A0A2U2MX80</accession>
<sequence>MGQHTADSFRDEVRDACREAGGLYDSLRDEDVTGRFDIVPVGYNDIFEEFRAELAERAQPLAERMAAIAGTLPIASSVAARINALESEITDDSFFRTHWLDVLLYRFTILSERVRLRLAEALARTIAEHGSANVHVLGHSLGTAVVHDTLAKAYGPEQMVGPDGSQHSLSPTTHRLGSVHMVANVSRVLQSFIDVKASPVRPGERGCTAEFLEYRHRLDPVARVRPFDPTDNGRWVSHLVFRKAYTLAELTSVTRANTHAIGHYLLNPKVHLPLFRLLFRFRPRKAETEAASERFFARTLRGHAERLEEAFEDFQPRDEDALRDLIRAGQALKALVESFGEEFE</sequence>
<proteinExistence type="predicted"/>
<name>A0A2U2MX80_9GAMM</name>
<comment type="caution">
    <text evidence="1">The sequence shown here is derived from an EMBL/GenBank/DDBJ whole genome shotgun (WGS) entry which is preliminary data.</text>
</comment>
<dbReference type="AlphaFoldDB" id="A0A2U2MX80"/>
<organism evidence="1 2">
    <name type="scientific">Sediminicurvatus halobius</name>
    <dbReference type="NCBI Taxonomy" id="2182432"/>
    <lineage>
        <taxon>Bacteria</taxon>
        <taxon>Pseudomonadati</taxon>
        <taxon>Pseudomonadota</taxon>
        <taxon>Gammaproteobacteria</taxon>
        <taxon>Chromatiales</taxon>
        <taxon>Ectothiorhodospiraceae</taxon>
        <taxon>Sediminicurvatus</taxon>
    </lineage>
</organism>